<keyword evidence="4" id="KW-0472">Membrane</keyword>
<evidence type="ECO:0000256" key="1">
    <source>
        <dbReference type="ARBA" id="ARBA00004141"/>
    </source>
</evidence>
<sequence length="255" mass="28789">MKVWIVKALSIVVCLSTISQADITSLNSAINKAGKQRMLSQRIMKDYSMVGMNMKYNDPQKELKSSVELFSTTLDELLKFSKDKDEASYKAFQELKSLWDPLKTELLATPNKEKAVEIYKSVEKLLATAHKATNSIASTSKEKTGEIINISGRQRMLSQRLASLYMLKVWGVGMDDADLQTSMKEFIAAQKKLEEFPKNSDEIKSGLAQVKKDFMFFKVLGASKSKKYIPSLIARSSNKITAKMNDITKLYEEIK</sequence>
<evidence type="ECO:0000256" key="2">
    <source>
        <dbReference type="ARBA" id="ARBA00022692"/>
    </source>
</evidence>
<evidence type="ECO:0000256" key="4">
    <source>
        <dbReference type="ARBA" id="ARBA00023136"/>
    </source>
</evidence>
<keyword evidence="2" id="KW-0812">Transmembrane</keyword>
<comment type="subcellular location">
    <subcellularLocation>
        <location evidence="1">Membrane</location>
        <topology evidence="1">Multi-pass membrane protein</topology>
    </subcellularLocation>
</comment>
<dbReference type="AlphaFoldDB" id="A0A1W1C5M4"/>
<dbReference type="EMBL" id="FPHC01000064">
    <property type="protein sequence ID" value="SFV61178.1"/>
    <property type="molecule type" value="Genomic_DNA"/>
</dbReference>
<keyword evidence="3" id="KW-1133">Transmembrane helix</keyword>
<feature type="domain" description="NarX-like N-terminal" evidence="5">
    <location>
        <begin position="137"/>
        <end position="189"/>
    </location>
</feature>
<gene>
    <name evidence="6" type="ORF">MNB_SV-6-938</name>
</gene>
<evidence type="ECO:0000259" key="5">
    <source>
        <dbReference type="Pfam" id="PF13675"/>
    </source>
</evidence>
<feature type="domain" description="NarX-like N-terminal" evidence="5">
    <location>
        <begin position="26"/>
        <end position="113"/>
    </location>
</feature>
<dbReference type="Pfam" id="PF13675">
    <property type="entry name" value="PilJ"/>
    <property type="match status" value="2"/>
</dbReference>
<name>A0A1W1C5M4_9ZZZZ</name>
<organism evidence="6">
    <name type="scientific">hydrothermal vent metagenome</name>
    <dbReference type="NCBI Taxonomy" id="652676"/>
    <lineage>
        <taxon>unclassified sequences</taxon>
        <taxon>metagenomes</taxon>
        <taxon>ecological metagenomes</taxon>
    </lineage>
</organism>
<dbReference type="GO" id="GO:0016020">
    <property type="term" value="C:membrane"/>
    <property type="evidence" value="ECO:0007669"/>
    <property type="project" value="UniProtKB-SubCell"/>
</dbReference>
<dbReference type="InterPro" id="IPR029095">
    <property type="entry name" value="NarX-like_N"/>
</dbReference>
<evidence type="ECO:0000256" key="3">
    <source>
        <dbReference type="ARBA" id="ARBA00022989"/>
    </source>
</evidence>
<accession>A0A1W1C5M4</accession>
<reference evidence="6" key="1">
    <citation type="submission" date="2016-10" db="EMBL/GenBank/DDBJ databases">
        <authorList>
            <person name="de Groot N.N."/>
        </authorList>
    </citation>
    <scope>NUCLEOTIDE SEQUENCE</scope>
</reference>
<protein>
    <submittedName>
        <fullName evidence="6">Nitric oxide-responding transcriptional regulator Dnr (Crp/Fnr family)</fullName>
    </submittedName>
</protein>
<evidence type="ECO:0000313" key="6">
    <source>
        <dbReference type="EMBL" id="SFV61178.1"/>
    </source>
</evidence>
<proteinExistence type="predicted"/>